<dbReference type="KEGG" id="cvn:111111005"/>
<evidence type="ECO:0000259" key="1">
    <source>
        <dbReference type="Pfam" id="PF18738"/>
    </source>
</evidence>
<dbReference type="AlphaFoldDB" id="A0A8B8BJA7"/>
<dbReference type="Pfam" id="PF18738">
    <property type="entry name" value="HEPN_DZIP3"/>
    <property type="match status" value="1"/>
</dbReference>
<dbReference type="InterPro" id="IPR041249">
    <property type="entry name" value="HEPN_DZIP3"/>
</dbReference>
<protein>
    <submittedName>
        <fullName evidence="4">Uncharacterized protein LOC111111005</fullName>
    </submittedName>
</protein>
<gene>
    <name evidence="4" type="primary">LOC111111005</name>
</gene>
<reference evidence="4" key="1">
    <citation type="submission" date="2025-08" db="UniProtKB">
        <authorList>
            <consortium name="RefSeq"/>
        </authorList>
    </citation>
    <scope>IDENTIFICATION</scope>
    <source>
        <tissue evidence="4">Whole sample</tissue>
    </source>
</reference>
<dbReference type="GeneID" id="111111005"/>
<dbReference type="InterPro" id="IPR027417">
    <property type="entry name" value="P-loop_NTPase"/>
</dbReference>
<dbReference type="SUPFAM" id="SSF52540">
    <property type="entry name" value="P-loop containing nucleoside triphosphate hydrolases"/>
    <property type="match status" value="1"/>
</dbReference>
<dbReference type="OrthoDB" id="5958466at2759"/>
<accession>A0A8B8BJA7</accession>
<dbReference type="Pfam" id="PF20720">
    <property type="entry name" value="nSTAND3"/>
    <property type="match status" value="1"/>
</dbReference>
<dbReference type="Proteomes" id="UP000694844">
    <property type="component" value="Chromosome 9"/>
</dbReference>
<proteinExistence type="predicted"/>
<dbReference type="InterPro" id="IPR049050">
    <property type="entry name" value="nSTAND3"/>
</dbReference>
<feature type="domain" description="DZIP3-like HEPN" evidence="1">
    <location>
        <begin position="37"/>
        <end position="148"/>
    </location>
</feature>
<evidence type="ECO:0000313" key="3">
    <source>
        <dbReference type="Proteomes" id="UP000694844"/>
    </source>
</evidence>
<name>A0A8B8BJA7_CRAVI</name>
<keyword evidence="3" id="KW-1185">Reference proteome</keyword>
<dbReference type="RefSeq" id="XP_022303437.1">
    <property type="nucleotide sequence ID" value="XM_022447729.1"/>
</dbReference>
<feature type="domain" description="Novel STAND NTPase 3" evidence="2">
    <location>
        <begin position="259"/>
        <end position="423"/>
    </location>
</feature>
<sequence>MATKEDRNFMTVRLALDRPCTNLLQEVLRQHVPEKDIHKLLNDPAKKRKIYPLLQKLKQETILYPPTGVFCGSYAAFDLSLLYVLIRNLAGIPDHKTGWGNAPDINDNSSAANIERIRLLRNKYAHCSTSHLTDKELKRERKNIISCIHGIEKTLPAKSTTFEDAAEELFLAAKKQEDLDEIITKCQEDIVYTLNTQADHTARMDSMHNELKNTQDGIYAVHERLDGHEKLLLKKTQDLPETEYEKSIFSQWEEDDAFFISTRGATIVDELIKTNNLVIVTGHSGSGKSAILQHIALKFREHGWIVKPVYSFKEIHDAYKYENFEKDRCIYVFNDPIGKESFDEMSFNEWGPYREILSILIERAKLLLTCRRSIISDPRARGFFEPEQGNIDINKQKLVKVDINDSHCKLSTDEKKIMFKKHFPDEKLTNEDLNQICKIDMYFPLLCKLCRGEFMKKKDFVNFFEEPVPVLKTEIENYKVKDRETYCGLVCLILSKNNLCLHELEKNTELFSKILNLCELSPNTSPTTILSKLQPLCGFLVKNIGDKYFFYHDFVMEVATYVFGSEHPKETIDFADVSFLRKRVSVQKSISNDPFTILLDNEHINNLVQRLLKELSGDSFVEVILNPCLRNAHVISCFKQQIKELCDIKNLGFITKTQLLNTEKQQFQNLLNESLYTRLEFVGSNTVCSPLSVLITFRHDELSKTYLDILRNKKSYFRRIVDAFSSNILKKKQY</sequence>
<evidence type="ECO:0000313" key="4">
    <source>
        <dbReference type="RefSeq" id="XP_022303437.1"/>
    </source>
</evidence>
<evidence type="ECO:0000259" key="2">
    <source>
        <dbReference type="Pfam" id="PF20720"/>
    </source>
</evidence>
<organism evidence="3 4">
    <name type="scientific">Crassostrea virginica</name>
    <name type="common">Eastern oyster</name>
    <dbReference type="NCBI Taxonomy" id="6565"/>
    <lineage>
        <taxon>Eukaryota</taxon>
        <taxon>Metazoa</taxon>
        <taxon>Spiralia</taxon>
        <taxon>Lophotrochozoa</taxon>
        <taxon>Mollusca</taxon>
        <taxon>Bivalvia</taxon>
        <taxon>Autobranchia</taxon>
        <taxon>Pteriomorphia</taxon>
        <taxon>Ostreida</taxon>
        <taxon>Ostreoidea</taxon>
        <taxon>Ostreidae</taxon>
        <taxon>Crassostrea</taxon>
    </lineage>
</organism>